<dbReference type="Gene3D" id="2.170.130.10">
    <property type="entry name" value="TonB-dependent receptor, plug domain"/>
    <property type="match status" value="1"/>
</dbReference>
<keyword evidence="5 11" id="KW-0812">Transmembrane</keyword>
<reference evidence="15 16" key="1">
    <citation type="submission" date="2019-02" db="EMBL/GenBank/DDBJ databases">
        <title>Draft genome sequence of Muricauda sp. 176CP4-71.</title>
        <authorList>
            <person name="Park J.-S."/>
        </authorList>
    </citation>
    <scope>NUCLEOTIDE SEQUENCE [LARGE SCALE GENOMIC DNA]</scope>
    <source>
        <strain evidence="15 16">176CP4-71</strain>
    </source>
</reference>
<dbReference type="InterPro" id="IPR037066">
    <property type="entry name" value="Plug_dom_sf"/>
</dbReference>
<comment type="caution">
    <text evidence="15">The sequence shown here is derived from an EMBL/GenBank/DDBJ whole genome shotgun (WGS) entry which is preliminary data.</text>
</comment>
<evidence type="ECO:0000256" key="1">
    <source>
        <dbReference type="ARBA" id="ARBA00004571"/>
    </source>
</evidence>
<evidence type="ECO:0000256" key="5">
    <source>
        <dbReference type="ARBA" id="ARBA00022692"/>
    </source>
</evidence>
<dbReference type="PANTHER" id="PTHR32552:SF81">
    <property type="entry name" value="TONB-DEPENDENT OUTER MEMBRANE RECEPTOR"/>
    <property type="match status" value="1"/>
</dbReference>
<gene>
    <name evidence="15" type="ORF">EW142_14415</name>
</gene>
<keyword evidence="2 11" id="KW-0813">Transport</keyword>
<dbReference type="Pfam" id="PF00593">
    <property type="entry name" value="TonB_dep_Rec_b-barrel"/>
    <property type="match status" value="1"/>
</dbReference>
<comment type="subcellular location">
    <subcellularLocation>
        <location evidence="1 11">Cell outer membrane</location>
        <topology evidence="1 11">Multi-pass membrane protein</topology>
    </subcellularLocation>
</comment>
<keyword evidence="9 11" id="KW-0472">Membrane</keyword>
<keyword evidence="6" id="KW-0408">Iron</keyword>
<evidence type="ECO:0000256" key="9">
    <source>
        <dbReference type="ARBA" id="ARBA00023136"/>
    </source>
</evidence>
<dbReference type="Pfam" id="PF07715">
    <property type="entry name" value="Plug"/>
    <property type="match status" value="1"/>
</dbReference>
<dbReference type="InterPro" id="IPR039426">
    <property type="entry name" value="TonB-dep_rcpt-like"/>
</dbReference>
<keyword evidence="8 12" id="KW-0798">TonB box</keyword>
<evidence type="ECO:0000256" key="8">
    <source>
        <dbReference type="ARBA" id="ARBA00023077"/>
    </source>
</evidence>
<feature type="domain" description="TonB-dependent receptor-like beta-barrel" evidence="13">
    <location>
        <begin position="228"/>
        <end position="648"/>
    </location>
</feature>
<feature type="domain" description="TonB-dependent receptor plug" evidence="14">
    <location>
        <begin position="53"/>
        <end position="153"/>
    </location>
</feature>
<dbReference type="PANTHER" id="PTHR32552">
    <property type="entry name" value="FERRICHROME IRON RECEPTOR-RELATED"/>
    <property type="match status" value="1"/>
</dbReference>
<dbReference type="Gene3D" id="2.40.170.20">
    <property type="entry name" value="TonB-dependent receptor, beta-barrel domain"/>
    <property type="match status" value="1"/>
</dbReference>
<evidence type="ECO:0000259" key="13">
    <source>
        <dbReference type="Pfam" id="PF00593"/>
    </source>
</evidence>
<organism evidence="15 16">
    <name type="scientific">Flagellimonas allohymeniacidonis</name>
    <dbReference type="NCBI Taxonomy" id="2517819"/>
    <lineage>
        <taxon>Bacteria</taxon>
        <taxon>Pseudomonadati</taxon>
        <taxon>Bacteroidota</taxon>
        <taxon>Flavobacteriia</taxon>
        <taxon>Flavobacteriales</taxon>
        <taxon>Flavobacteriaceae</taxon>
        <taxon>Flagellimonas</taxon>
    </lineage>
</organism>
<keyword evidence="15" id="KW-0675">Receptor</keyword>
<dbReference type="PROSITE" id="PS52016">
    <property type="entry name" value="TONB_DEPENDENT_REC_3"/>
    <property type="match status" value="1"/>
</dbReference>
<keyword evidence="3 11" id="KW-1134">Transmembrane beta strand</keyword>
<dbReference type="InterPro" id="IPR012910">
    <property type="entry name" value="Plug_dom"/>
</dbReference>
<dbReference type="InterPro" id="IPR036942">
    <property type="entry name" value="Beta-barrel_TonB_sf"/>
</dbReference>
<dbReference type="EMBL" id="SGIU01000002">
    <property type="protein sequence ID" value="TAI47845.1"/>
    <property type="molecule type" value="Genomic_DNA"/>
</dbReference>
<sequence>MLPNLIKLLTGLILFCSFGLWGQLVKNDTLTRLDEVILTEEVIPKKAIGITPSSTVGTATFERFNPVDVPSAINQISGVYVLSGALNTNRITIRGVGARTPFGTDKLRLYFNGIPVTNGTGFSTIEAFDLENLGSLEVIKGPKGTAYGTNLGGAILLNTKLAQEGRTRLVNNFTAGSFNMFKNNVSFSHQEKGFGIKVSYNHLETDGFRQNNRFSRDGVLLNSNVALSAKSTLGVVINYIDYTAQIPSSLGETDFREDPRRAAANWLAARGFEANRYTLAGLYHNYQLSDQLKNTTSIFYTYLDHDEQRPFNILEEITNGFGFRSMFEGKLGKAEYVLGGEIYKDEYEWGIFRNLFRDNNGNGSLRGDQISENKEFRTQLNLFGTFTYPITTQFSVQAGLNFNQTEYDFRDLFNTGDANTSAERNFDAIFLPSLGLSYSFTNGRLYANLSRGFSNPSLEETLTPDGIINPDIAQETGTSYELGGQVRIFRKRLLLQATLYRMDINNLLVAQRVGEDQFIGRNAGETRHQGLELDVKYRWAISKEMLLTPYVSYTLNDHSFVDFVDGDDDFSGNPLTGVPKNRINSGVDVAHTAGFRLSLTHQYVDEISLTDANTLRSEAFNVFNARLNYRTPIGNRFTLGLNFGVNNVFNSRFAQSVLINAVGFGGSEPRYFYPGNDLNYYGGVRLTYRL</sequence>
<dbReference type="SUPFAM" id="SSF56935">
    <property type="entry name" value="Porins"/>
    <property type="match status" value="1"/>
</dbReference>
<evidence type="ECO:0000256" key="2">
    <source>
        <dbReference type="ARBA" id="ARBA00022448"/>
    </source>
</evidence>
<evidence type="ECO:0000256" key="12">
    <source>
        <dbReference type="RuleBase" id="RU003357"/>
    </source>
</evidence>
<dbReference type="AlphaFoldDB" id="A0A4Q8QBW0"/>
<dbReference type="GO" id="GO:0006826">
    <property type="term" value="P:iron ion transport"/>
    <property type="evidence" value="ECO:0007669"/>
    <property type="project" value="UniProtKB-KW"/>
</dbReference>
<evidence type="ECO:0000313" key="16">
    <source>
        <dbReference type="Proteomes" id="UP000291981"/>
    </source>
</evidence>
<evidence type="ECO:0000256" key="4">
    <source>
        <dbReference type="ARBA" id="ARBA00022496"/>
    </source>
</evidence>
<dbReference type="OrthoDB" id="9782587at2"/>
<keyword evidence="16" id="KW-1185">Reference proteome</keyword>
<protein>
    <submittedName>
        <fullName evidence="15">TonB-dependent receptor</fullName>
    </submittedName>
</protein>
<name>A0A4Q8QBW0_9FLAO</name>
<evidence type="ECO:0000313" key="15">
    <source>
        <dbReference type="EMBL" id="TAI47845.1"/>
    </source>
</evidence>
<comment type="similarity">
    <text evidence="11 12">Belongs to the TonB-dependent receptor family.</text>
</comment>
<evidence type="ECO:0000259" key="14">
    <source>
        <dbReference type="Pfam" id="PF07715"/>
    </source>
</evidence>
<evidence type="ECO:0000256" key="6">
    <source>
        <dbReference type="ARBA" id="ARBA00023004"/>
    </source>
</evidence>
<keyword evidence="7" id="KW-0406">Ion transport</keyword>
<keyword evidence="10 11" id="KW-0998">Cell outer membrane</keyword>
<evidence type="ECO:0000256" key="7">
    <source>
        <dbReference type="ARBA" id="ARBA00023065"/>
    </source>
</evidence>
<evidence type="ECO:0000256" key="3">
    <source>
        <dbReference type="ARBA" id="ARBA00022452"/>
    </source>
</evidence>
<evidence type="ECO:0000256" key="10">
    <source>
        <dbReference type="ARBA" id="ARBA00023237"/>
    </source>
</evidence>
<accession>A0A4Q8QBW0</accession>
<dbReference type="InterPro" id="IPR000531">
    <property type="entry name" value="Beta-barrel_TonB"/>
</dbReference>
<dbReference type="Proteomes" id="UP000291981">
    <property type="component" value="Unassembled WGS sequence"/>
</dbReference>
<proteinExistence type="inferred from homology"/>
<dbReference type="GO" id="GO:0009279">
    <property type="term" value="C:cell outer membrane"/>
    <property type="evidence" value="ECO:0007669"/>
    <property type="project" value="UniProtKB-SubCell"/>
</dbReference>
<keyword evidence="4" id="KW-0410">Iron transport</keyword>
<evidence type="ECO:0000256" key="11">
    <source>
        <dbReference type="PROSITE-ProRule" id="PRU01360"/>
    </source>
</evidence>